<dbReference type="OrthoDB" id="1488700at2"/>
<keyword evidence="2" id="KW-1185">Reference proteome</keyword>
<evidence type="ECO:0008006" key="3">
    <source>
        <dbReference type="Google" id="ProtNLM"/>
    </source>
</evidence>
<sequence length="635" mass="66193">MKNKLVKVRDVRHRNIVFYALIMVSFSYAQVGVGNTDPKASLDITASNQATPSNTDGILIPRLDDFPTTDPTADQQGMLIYLTTPAGAKGFYHWDQTTTSWIRLSSIEKLNDLSDAKSDVDGSQDGSSIFIGIDAGVNDDATDNNNVGVGYKSLELNVDGNHNSAFGYATLSKSTGSNNSAFGFSALENNTLGVGNSAFGKRALEANTIANQNTAMGADALRKNTGSTNTAIGNGAMFENTIGSDNVAVGNLALTSNKTGNGNTAVGTAALNSNTADQTTAVGYHALYKNLDGTNNTGVGYEALNENVNGSNNSAFGYGALKSNTSGNNSAFGSNALGLVTSGVNNVAVGTFSGSQLITGGSNVFVGHNSGRSATGDENVFIGKNTGRNTTGSSNVFIGNNAGLDSSFGSAENTLVIQNSSSDTPLIYGEFNNNIFRVNGEVQVADPSDTGYAFPKVDGTANQILVTDGAGQLTFEDQQTIPVVADVSTFSLITTTFDPAGAAQTIAGGTPWVKINFNNVTLNATGSTELSSGSQFIASTAGFYRINASYHTDNSQANTEYFGIAVVKNGTNFVQEFSANHYNNATNPSQVARQISSVVELTIGDTIEIQAQSSAAGAVIDKFTGKTYFTIERIR</sequence>
<dbReference type="RefSeq" id="WP_020897800.1">
    <property type="nucleotide sequence ID" value="NZ_ATMR01000095.1"/>
</dbReference>
<reference evidence="1 2" key="1">
    <citation type="journal article" date="2013" name="Genome Announc.">
        <title>Draft Genome Sequence of Winogradskyella psychrotolerans RS-3T, Isolated from the Marine Transect of Kongsfjorden, Ny-Alesund, Svalbard, Arctic Ocean.</title>
        <authorList>
            <person name="Kumar Pinnaka A."/>
            <person name="Ara S."/>
            <person name="Singh A."/>
            <person name="Shivaji S."/>
        </authorList>
    </citation>
    <scope>NUCLEOTIDE SEQUENCE [LARGE SCALE GENOMIC DNA]</scope>
    <source>
        <strain evidence="1 2">RS-3</strain>
    </source>
</reference>
<dbReference type="Proteomes" id="UP000014962">
    <property type="component" value="Unassembled WGS sequence"/>
</dbReference>
<dbReference type="InterPro" id="IPR008983">
    <property type="entry name" value="Tumour_necrosis_fac-like_dom"/>
</dbReference>
<dbReference type="EMBL" id="ATMR01000095">
    <property type="protein sequence ID" value="EPR73205.1"/>
    <property type="molecule type" value="Genomic_DNA"/>
</dbReference>
<organism evidence="1 2">
    <name type="scientific">Winogradskyella psychrotolerans RS-3</name>
    <dbReference type="NCBI Taxonomy" id="641526"/>
    <lineage>
        <taxon>Bacteria</taxon>
        <taxon>Pseudomonadati</taxon>
        <taxon>Bacteroidota</taxon>
        <taxon>Flavobacteriia</taxon>
        <taxon>Flavobacteriales</taxon>
        <taxon>Flavobacteriaceae</taxon>
        <taxon>Winogradskyella</taxon>
    </lineage>
</organism>
<dbReference type="SUPFAM" id="SSF49842">
    <property type="entry name" value="TNF-like"/>
    <property type="match status" value="1"/>
</dbReference>
<evidence type="ECO:0000313" key="1">
    <source>
        <dbReference type="EMBL" id="EPR73205.1"/>
    </source>
</evidence>
<dbReference type="Gene3D" id="2.150.10.10">
    <property type="entry name" value="Serralysin-like metalloprotease, C-terminal"/>
    <property type="match status" value="1"/>
</dbReference>
<comment type="caution">
    <text evidence="1">The sequence shown here is derived from an EMBL/GenBank/DDBJ whole genome shotgun (WGS) entry which is preliminary data.</text>
</comment>
<name>S7VSL7_9FLAO</name>
<accession>S7VSL7</accession>
<evidence type="ECO:0000313" key="2">
    <source>
        <dbReference type="Proteomes" id="UP000014962"/>
    </source>
</evidence>
<proteinExistence type="predicted"/>
<gene>
    <name evidence="1" type="ORF">ADIWIN_1986</name>
</gene>
<dbReference type="Gene3D" id="2.60.120.40">
    <property type="match status" value="1"/>
</dbReference>
<dbReference type="AlphaFoldDB" id="S7VSL7"/>
<dbReference type="InterPro" id="IPR011049">
    <property type="entry name" value="Serralysin-like_metalloprot_C"/>
</dbReference>
<dbReference type="eggNOG" id="COG5295">
    <property type="taxonomic scope" value="Bacteria"/>
</dbReference>
<protein>
    <recommendedName>
        <fullName evidence="3">C1q domain-containing protein</fullName>
    </recommendedName>
</protein>
<dbReference type="PATRIC" id="fig|641526.4.peg.1970"/>
<dbReference type="STRING" id="641526.ADIWIN_1986"/>